<evidence type="ECO:0000313" key="7">
    <source>
        <dbReference type="Proteomes" id="UP000230790"/>
    </source>
</evidence>
<dbReference type="InterPro" id="IPR029016">
    <property type="entry name" value="GAF-like_dom_sf"/>
</dbReference>
<dbReference type="InterPro" id="IPR050482">
    <property type="entry name" value="Sensor_HK_TwoCompSys"/>
</dbReference>
<evidence type="ECO:0000313" key="6">
    <source>
        <dbReference type="EMBL" id="PJF46775.1"/>
    </source>
</evidence>
<dbReference type="Gene3D" id="1.20.5.1930">
    <property type="match status" value="1"/>
</dbReference>
<dbReference type="InterPro" id="IPR003018">
    <property type="entry name" value="GAF"/>
</dbReference>
<evidence type="ECO:0000256" key="3">
    <source>
        <dbReference type="ARBA" id="ARBA00023012"/>
    </source>
</evidence>
<dbReference type="Gene3D" id="3.30.450.40">
    <property type="match status" value="1"/>
</dbReference>
<keyword evidence="4" id="KW-0472">Membrane</keyword>
<feature type="transmembrane region" description="Helical" evidence="4">
    <location>
        <begin position="41"/>
        <end position="66"/>
    </location>
</feature>
<reference evidence="6 7" key="1">
    <citation type="submission" date="2017-11" db="EMBL/GenBank/DDBJ databases">
        <title>Evolution of Phototrophy in the Chloroflexi Phylum Driven by Horizontal Gene Transfer.</title>
        <authorList>
            <person name="Ward L.M."/>
            <person name="Hemp J."/>
            <person name="Shih P.M."/>
            <person name="Mcglynn S.E."/>
            <person name="Fischer W."/>
        </authorList>
    </citation>
    <scope>NUCLEOTIDE SEQUENCE [LARGE SCALE GENOMIC DNA]</scope>
    <source>
        <strain evidence="6">JP3_7</strain>
    </source>
</reference>
<dbReference type="PANTHER" id="PTHR24421:SF58">
    <property type="entry name" value="SIGNAL TRANSDUCTION HISTIDINE-PROTEIN KINASE_PHOSPHATASE UHPB"/>
    <property type="match status" value="1"/>
</dbReference>
<dbReference type="Pfam" id="PF01590">
    <property type="entry name" value="GAF"/>
    <property type="match status" value="1"/>
</dbReference>
<gene>
    <name evidence="6" type="ORF">CUN48_12110</name>
</gene>
<dbReference type="SMART" id="SM00065">
    <property type="entry name" value="GAF"/>
    <property type="match status" value="1"/>
</dbReference>
<dbReference type="InterPro" id="IPR005467">
    <property type="entry name" value="His_kinase_dom"/>
</dbReference>
<dbReference type="InterPro" id="IPR036890">
    <property type="entry name" value="HATPase_C_sf"/>
</dbReference>
<dbReference type="Gene3D" id="3.30.565.10">
    <property type="entry name" value="Histidine kinase-like ATPase, C-terminal domain"/>
    <property type="match status" value="1"/>
</dbReference>
<organism evidence="6 7">
    <name type="scientific">Candidatus Thermofonsia Clade 3 bacterium</name>
    <dbReference type="NCBI Taxonomy" id="2364212"/>
    <lineage>
        <taxon>Bacteria</taxon>
        <taxon>Bacillati</taxon>
        <taxon>Chloroflexota</taxon>
        <taxon>Candidatus Thermofontia</taxon>
        <taxon>Candidatus Thermofonsia Clade 3</taxon>
    </lineage>
</organism>
<accession>A0A2M8QAF0</accession>
<keyword evidence="2" id="KW-0418">Kinase</keyword>
<dbReference type="InterPro" id="IPR011712">
    <property type="entry name" value="Sig_transdc_His_kin_sub3_dim/P"/>
</dbReference>
<feature type="transmembrane region" description="Helical" evidence="4">
    <location>
        <begin position="302"/>
        <end position="323"/>
    </location>
</feature>
<dbReference type="CDD" id="cd16917">
    <property type="entry name" value="HATPase_UhpB-NarQ-NarX-like"/>
    <property type="match status" value="1"/>
</dbReference>
<protein>
    <recommendedName>
        <fullName evidence="5">Histidine kinase domain-containing protein</fullName>
    </recommendedName>
</protein>
<keyword evidence="4" id="KW-0812">Transmembrane</keyword>
<dbReference type="GO" id="GO:0000155">
    <property type="term" value="F:phosphorelay sensor kinase activity"/>
    <property type="evidence" value="ECO:0007669"/>
    <property type="project" value="InterPro"/>
</dbReference>
<evidence type="ECO:0000256" key="1">
    <source>
        <dbReference type="ARBA" id="ARBA00022679"/>
    </source>
</evidence>
<dbReference type="GO" id="GO:0046983">
    <property type="term" value="F:protein dimerization activity"/>
    <property type="evidence" value="ECO:0007669"/>
    <property type="project" value="InterPro"/>
</dbReference>
<keyword evidence="1" id="KW-0808">Transferase</keyword>
<proteinExistence type="predicted"/>
<dbReference type="EMBL" id="PGTN01000097">
    <property type="protein sequence ID" value="PJF46775.1"/>
    <property type="molecule type" value="Genomic_DNA"/>
</dbReference>
<sequence length="583" mass="63419">MRAGQIVLLAGGVIALSPYLIAKVLWWTAGWSPVVGTLETIDFAMLNVCVFGAGFFALLRIAWTAWRATSPRRRRQSQILMIGFAFSLPPMIFQVNANITQAGAWFLSGPFDLRYLYLALPLALAFAVLRYQMLRSVHPLLLVVLALMGSGLVADVAQWALRVSGNIPPDADPGVSAVLIIIVITLGVGAVSVLLPRWAAWFFNWEGQRYMAVQQFLNRVMPRAEPATLPSEIAAALVAELQVEKAALWLLDAQGMLRLAAIARHTQAEAAEPPALLQPPAGALTVMPGVVMFLDHQRAPAWLAPLGQAGFVVVALLAAQGEALGLMGLGLRWDEETFHRRDVEIVALIALQVSLFLLNARRIEALREVPRRISEAQERERLRIAQELHDTVQQFLGRLPFHLELSRRDIRANPAAAEARLERCIADVEQAARVARQIRSNLAPTQLVNSLAGPLADLAERFRARAGAHVSVEIAPAVDDLLDVEARHALFRVAQQALDNVEAHAGASAVRVLAQPADHGVQLIIADNGRGFAPEDQARAVSEGHFGLPSMRARVESFGGRLTIDSAPGQGTRVVAWLPAPRP</sequence>
<dbReference type="PROSITE" id="PS50109">
    <property type="entry name" value="HIS_KIN"/>
    <property type="match status" value="1"/>
</dbReference>
<feature type="transmembrane region" description="Helical" evidence="4">
    <location>
        <begin position="115"/>
        <end position="133"/>
    </location>
</feature>
<keyword evidence="3" id="KW-0902">Two-component regulatory system</keyword>
<feature type="transmembrane region" description="Helical" evidence="4">
    <location>
        <begin position="78"/>
        <end position="95"/>
    </location>
</feature>
<dbReference type="SUPFAM" id="SSF55874">
    <property type="entry name" value="ATPase domain of HSP90 chaperone/DNA topoisomerase II/histidine kinase"/>
    <property type="match status" value="1"/>
</dbReference>
<dbReference type="Pfam" id="PF07730">
    <property type="entry name" value="HisKA_3"/>
    <property type="match status" value="1"/>
</dbReference>
<dbReference type="Proteomes" id="UP000230790">
    <property type="component" value="Unassembled WGS sequence"/>
</dbReference>
<dbReference type="SUPFAM" id="SSF55781">
    <property type="entry name" value="GAF domain-like"/>
    <property type="match status" value="1"/>
</dbReference>
<feature type="transmembrane region" description="Helical" evidence="4">
    <location>
        <begin position="140"/>
        <end position="161"/>
    </location>
</feature>
<evidence type="ECO:0000259" key="5">
    <source>
        <dbReference type="PROSITE" id="PS50109"/>
    </source>
</evidence>
<dbReference type="GO" id="GO:0016020">
    <property type="term" value="C:membrane"/>
    <property type="evidence" value="ECO:0007669"/>
    <property type="project" value="InterPro"/>
</dbReference>
<feature type="transmembrane region" description="Helical" evidence="4">
    <location>
        <begin position="173"/>
        <end position="195"/>
    </location>
</feature>
<evidence type="ECO:0000256" key="4">
    <source>
        <dbReference type="SAM" id="Phobius"/>
    </source>
</evidence>
<feature type="domain" description="Histidine kinase" evidence="5">
    <location>
        <begin position="383"/>
        <end position="582"/>
    </location>
</feature>
<comment type="caution">
    <text evidence="6">The sequence shown here is derived from an EMBL/GenBank/DDBJ whole genome shotgun (WGS) entry which is preliminary data.</text>
</comment>
<name>A0A2M8QAF0_9CHLR</name>
<dbReference type="InterPro" id="IPR003594">
    <property type="entry name" value="HATPase_dom"/>
</dbReference>
<dbReference type="SMART" id="SM00387">
    <property type="entry name" value="HATPase_c"/>
    <property type="match status" value="1"/>
</dbReference>
<keyword evidence="4" id="KW-1133">Transmembrane helix</keyword>
<dbReference type="PANTHER" id="PTHR24421">
    <property type="entry name" value="NITRATE/NITRITE SENSOR PROTEIN NARX-RELATED"/>
    <property type="match status" value="1"/>
</dbReference>
<dbReference type="Pfam" id="PF02518">
    <property type="entry name" value="HATPase_c"/>
    <property type="match status" value="1"/>
</dbReference>
<evidence type="ECO:0000256" key="2">
    <source>
        <dbReference type="ARBA" id="ARBA00022777"/>
    </source>
</evidence>
<feature type="transmembrane region" description="Helical" evidence="4">
    <location>
        <begin position="7"/>
        <end position="29"/>
    </location>
</feature>
<dbReference type="AlphaFoldDB" id="A0A2M8QAF0"/>